<feature type="compositionally biased region" description="Basic residues" evidence="2">
    <location>
        <begin position="1"/>
        <end position="11"/>
    </location>
</feature>
<evidence type="ECO:0000256" key="2">
    <source>
        <dbReference type="SAM" id="MobiDB-lite"/>
    </source>
</evidence>
<dbReference type="OrthoDB" id="5971988at2759"/>
<feature type="compositionally biased region" description="Acidic residues" evidence="2">
    <location>
        <begin position="36"/>
        <end position="50"/>
    </location>
</feature>
<dbReference type="PANTHER" id="PTHR11505">
    <property type="entry name" value="L1 TRANSPOSABLE ELEMENT-RELATED"/>
    <property type="match status" value="1"/>
</dbReference>
<dbReference type="AlphaFoldDB" id="A0A9Q1HB86"/>
<evidence type="ECO:0000313" key="4">
    <source>
        <dbReference type="Proteomes" id="UP001152320"/>
    </source>
</evidence>
<dbReference type="EMBL" id="JAIZAY010000006">
    <property type="protein sequence ID" value="KAJ8039615.1"/>
    <property type="molecule type" value="Genomic_DNA"/>
</dbReference>
<protein>
    <submittedName>
        <fullName evidence="3">LINE-1 retrotransposable element ORF1 protein</fullName>
    </submittedName>
</protein>
<keyword evidence="1" id="KW-0175">Coiled coil</keyword>
<dbReference type="Proteomes" id="UP001152320">
    <property type="component" value="Chromosome 6"/>
</dbReference>
<comment type="caution">
    <text evidence="3">The sequence shown here is derived from an EMBL/GenBank/DDBJ whole genome shotgun (WGS) entry which is preliminary data.</text>
</comment>
<feature type="coiled-coil region" evidence="1">
    <location>
        <begin position="61"/>
        <end position="127"/>
    </location>
</feature>
<name>A0A9Q1HB86_HOLLE</name>
<accession>A0A9Q1HB86</accession>
<dbReference type="Gene3D" id="1.20.5.340">
    <property type="match status" value="1"/>
</dbReference>
<evidence type="ECO:0000313" key="3">
    <source>
        <dbReference type="EMBL" id="KAJ8039615.1"/>
    </source>
</evidence>
<reference evidence="3" key="1">
    <citation type="submission" date="2021-10" db="EMBL/GenBank/DDBJ databases">
        <title>Tropical sea cucumber genome reveals ecological adaptation and Cuvierian tubules defense mechanism.</title>
        <authorList>
            <person name="Chen T."/>
        </authorList>
    </citation>
    <scope>NUCLEOTIDE SEQUENCE</scope>
    <source>
        <strain evidence="3">Nanhai2018</strain>
        <tissue evidence="3">Muscle</tissue>
    </source>
</reference>
<proteinExistence type="predicted"/>
<keyword evidence="4" id="KW-1185">Reference proteome</keyword>
<feature type="region of interest" description="Disordered" evidence="2">
    <location>
        <begin position="1"/>
        <end position="50"/>
    </location>
</feature>
<feature type="compositionally biased region" description="Low complexity" evidence="2">
    <location>
        <begin position="12"/>
        <end position="22"/>
    </location>
</feature>
<gene>
    <name evidence="3" type="ORF">HOLleu_13665</name>
</gene>
<evidence type="ECO:0000256" key="1">
    <source>
        <dbReference type="SAM" id="Coils"/>
    </source>
</evidence>
<dbReference type="Gene3D" id="3.30.70.1820">
    <property type="entry name" value="L1 transposable element, RRM domain"/>
    <property type="match status" value="1"/>
</dbReference>
<sequence length="264" mass="30606">MNPPKPKRRGRPPLSSQSTLSHSRSEARGLLRYTMEDPENTDDQSDTDVEGDWKSAIEGFQQVVERSLRNLQTSISKLERELGKAVEFQAKRIDDLESKMAAKEKELEDFSQKIAALERALDYTTDDVNKQERMSRRNNFRIVGIPSTEDEDCESIVKTRVLPLFPEIQDVRIERCHRDGRSHGDRSPHILVKCLSYKDKVAIMKARRSALENKPFFIVDDLTRIDLKEKKKWADKVTELYNQGTKLRFFGGKWRDASGKPYQF</sequence>
<dbReference type="InterPro" id="IPR004244">
    <property type="entry name" value="Transposase_22"/>
</dbReference>
<organism evidence="3 4">
    <name type="scientific">Holothuria leucospilota</name>
    <name type="common">Black long sea cucumber</name>
    <name type="synonym">Mertensiothuria leucospilota</name>
    <dbReference type="NCBI Taxonomy" id="206669"/>
    <lineage>
        <taxon>Eukaryota</taxon>
        <taxon>Metazoa</taxon>
        <taxon>Echinodermata</taxon>
        <taxon>Eleutherozoa</taxon>
        <taxon>Echinozoa</taxon>
        <taxon>Holothuroidea</taxon>
        <taxon>Aspidochirotacea</taxon>
        <taxon>Aspidochirotida</taxon>
        <taxon>Holothuriidae</taxon>
        <taxon>Holothuria</taxon>
    </lineage>
</organism>